<feature type="chain" id="PRO_5047064541" description="Clr5 domain-containing protein" evidence="1">
    <location>
        <begin position="25"/>
        <end position="161"/>
    </location>
</feature>
<gene>
    <name evidence="2" type="ORF">GOODEAATRI_008941</name>
</gene>
<evidence type="ECO:0000256" key="1">
    <source>
        <dbReference type="SAM" id="SignalP"/>
    </source>
</evidence>
<protein>
    <recommendedName>
        <fullName evidence="4">Clr5 domain-containing protein</fullName>
    </recommendedName>
</protein>
<accession>A0ABV0MG88</accession>
<name>A0ABV0MG88_9TELE</name>
<dbReference type="PANTHER" id="PTHR46791:SF12">
    <property type="match status" value="1"/>
</dbReference>
<feature type="signal peptide" evidence="1">
    <location>
        <begin position="1"/>
        <end position="24"/>
    </location>
</feature>
<sequence length="161" mass="18190">MKTKFMNTAHFLLYLVSHSFPSDPETTSADDLIMKYFTEGHSYEVIRDFLAAKHNISVSLSTLKRRLQSVGLTRRTKYTPIVTVQAAISDELKGSGQLLGYRAMWQTLKQKYSLRRGDVMRLMGELDPVKLPALSEILASSKPSTCMLDPIPTKLFKECSL</sequence>
<evidence type="ECO:0000313" key="2">
    <source>
        <dbReference type="EMBL" id="MEQ2158117.1"/>
    </source>
</evidence>
<comment type="caution">
    <text evidence="2">The sequence shown here is derived from an EMBL/GenBank/DDBJ whole genome shotgun (WGS) entry which is preliminary data.</text>
</comment>
<keyword evidence="3" id="KW-1185">Reference proteome</keyword>
<dbReference type="EMBL" id="JAHRIO010000487">
    <property type="protein sequence ID" value="MEQ2158117.1"/>
    <property type="molecule type" value="Genomic_DNA"/>
</dbReference>
<reference evidence="2 3" key="1">
    <citation type="submission" date="2021-06" db="EMBL/GenBank/DDBJ databases">
        <authorList>
            <person name="Palmer J.M."/>
        </authorList>
    </citation>
    <scope>NUCLEOTIDE SEQUENCE [LARGE SCALE GENOMIC DNA]</scope>
    <source>
        <strain evidence="2 3">GA_2019</strain>
        <tissue evidence="2">Muscle</tissue>
    </source>
</reference>
<proteinExistence type="predicted"/>
<evidence type="ECO:0000313" key="3">
    <source>
        <dbReference type="Proteomes" id="UP001476798"/>
    </source>
</evidence>
<dbReference type="Proteomes" id="UP001476798">
    <property type="component" value="Unassembled WGS sequence"/>
</dbReference>
<organism evidence="2 3">
    <name type="scientific">Goodea atripinnis</name>
    <dbReference type="NCBI Taxonomy" id="208336"/>
    <lineage>
        <taxon>Eukaryota</taxon>
        <taxon>Metazoa</taxon>
        <taxon>Chordata</taxon>
        <taxon>Craniata</taxon>
        <taxon>Vertebrata</taxon>
        <taxon>Euteleostomi</taxon>
        <taxon>Actinopterygii</taxon>
        <taxon>Neopterygii</taxon>
        <taxon>Teleostei</taxon>
        <taxon>Neoteleostei</taxon>
        <taxon>Acanthomorphata</taxon>
        <taxon>Ovalentaria</taxon>
        <taxon>Atherinomorphae</taxon>
        <taxon>Cyprinodontiformes</taxon>
        <taxon>Goodeidae</taxon>
        <taxon>Goodea</taxon>
    </lineage>
</organism>
<keyword evidence="1" id="KW-0732">Signal</keyword>
<dbReference type="PANTHER" id="PTHR46791">
    <property type="entry name" value="EXPRESSED PROTEIN"/>
    <property type="match status" value="1"/>
</dbReference>
<evidence type="ECO:0008006" key="4">
    <source>
        <dbReference type="Google" id="ProtNLM"/>
    </source>
</evidence>